<gene>
    <name evidence="16" type="ORF">Pmar_PMAR027588</name>
</gene>
<dbReference type="GO" id="GO:0051959">
    <property type="term" value="F:dynein light intermediate chain binding"/>
    <property type="evidence" value="ECO:0007669"/>
    <property type="project" value="InterPro"/>
</dbReference>
<dbReference type="Gene3D" id="3.40.50.300">
    <property type="entry name" value="P-loop containing nucleotide triphosphate hydrolases"/>
    <property type="match status" value="6"/>
</dbReference>
<dbReference type="Gene3D" id="1.20.140.100">
    <property type="entry name" value="Dynein heavy chain, N-terminal domain 2"/>
    <property type="match status" value="1"/>
</dbReference>
<dbReference type="FunFam" id="3.10.490.20:FF:000009">
    <property type="entry name" value="Dynein heavy chain 4"/>
    <property type="match status" value="1"/>
</dbReference>
<comment type="similarity">
    <text evidence="2">Belongs to the dynein heavy chain family.</text>
</comment>
<name>C5KC60_PERM5</name>
<dbReference type="Pfam" id="PF18198">
    <property type="entry name" value="AAA_lid_11"/>
    <property type="match status" value="1"/>
</dbReference>
<evidence type="ECO:0000256" key="13">
    <source>
        <dbReference type="ARBA" id="ARBA00023273"/>
    </source>
</evidence>
<evidence type="ECO:0000256" key="3">
    <source>
        <dbReference type="ARBA" id="ARBA00022490"/>
    </source>
</evidence>
<dbReference type="Pfam" id="PF18199">
    <property type="entry name" value="Dynein_C"/>
    <property type="match status" value="1"/>
</dbReference>
<dbReference type="Gene3D" id="6.10.140.1060">
    <property type="match status" value="1"/>
</dbReference>
<dbReference type="SUPFAM" id="SSF52540">
    <property type="entry name" value="P-loop containing nucleoside triphosphate hydrolases"/>
    <property type="match status" value="4"/>
</dbReference>
<dbReference type="FunFam" id="3.40.50.300:FF:000153">
    <property type="entry name" value="Dynein axonemal heavy chain 1"/>
    <property type="match status" value="1"/>
</dbReference>
<dbReference type="InterPro" id="IPR035706">
    <property type="entry name" value="AAA_9"/>
</dbReference>
<dbReference type="Gene3D" id="1.20.1270.280">
    <property type="match status" value="1"/>
</dbReference>
<dbReference type="GO" id="GO:0045505">
    <property type="term" value="F:dynein intermediate chain binding"/>
    <property type="evidence" value="ECO:0007669"/>
    <property type="project" value="InterPro"/>
</dbReference>
<proteinExistence type="inferred from homology"/>
<dbReference type="InterPro" id="IPR027417">
    <property type="entry name" value="P-loop_NTPase"/>
</dbReference>
<dbReference type="FunFam" id="3.40.50.300:FF:000063">
    <property type="entry name" value="dynein heavy chain 6, axonemal"/>
    <property type="match status" value="1"/>
</dbReference>
<dbReference type="InterPro" id="IPR026983">
    <property type="entry name" value="DHC"/>
</dbReference>
<keyword evidence="17" id="KW-1185">Reference proteome</keyword>
<dbReference type="Pfam" id="PF17857">
    <property type="entry name" value="AAA_lid_1"/>
    <property type="match status" value="1"/>
</dbReference>
<dbReference type="Gene3D" id="1.10.8.720">
    <property type="entry name" value="Region D6 of dynein motor"/>
    <property type="match status" value="1"/>
</dbReference>
<dbReference type="Pfam" id="PF12774">
    <property type="entry name" value="AAA_6"/>
    <property type="match status" value="1"/>
</dbReference>
<dbReference type="InterPro" id="IPR041466">
    <property type="entry name" value="Dynein_AAA5_ext"/>
</dbReference>
<feature type="coiled-coil region" evidence="14">
    <location>
        <begin position="3691"/>
        <end position="3753"/>
    </location>
</feature>
<dbReference type="Pfam" id="PF17852">
    <property type="entry name" value="Dynein_AAA_lid"/>
    <property type="match status" value="1"/>
</dbReference>
<comment type="subcellular location">
    <subcellularLocation>
        <location evidence="1">Cytoplasm</location>
        <location evidence="1">Cytoskeleton</location>
        <location evidence="1">Cilium axoneme</location>
    </subcellularLocation>
</comment>
<feature type="domain" description="AAA+ ATPase" evidence="15">
    <location>
        <begin position="1911"/>
        <end position="2048"/>
    </location>
</feature>
<dbReference type="InterPro" id="IPR041658">
    <property type="entry name" value="AAA_lid_11"/>
</dbReference>
<dbReference type="GO" id="GO:0008569">
    <property type="term" value="F:minus-end-directed microtubule motor activity"/>
    <property type="evidence" value="ECO:0007669"/>
    <property type="project" value="InterPro"/>
</dbReference>
<dbReference type="InParanoid" id="C5KC60"/>
<keyword evidence="8" id="KW-0243">Dynein</keyword>
<dbReference type="Pfam" id="PF12775">
    <property type="entry name" value="AAA_7"/>
    <property type="match status" value="1"/>
</dbReference>
<dbReference type="InterPro" id="IPR041589">
    <property type="entry name" value="DNAH3_AAA_lid_1"/>
</dbReference>
<dbReference type="OrthoDB" id="424310at2759"/>
<evidence type="ECO:0000256" key="11">
    <source>
        <dbReference type="ARBA" id="ARBA00023175"/>
    </source>
</evidence>
<keyword evidence="5" id="KW-0677">Repeat</keyword>
<dbReference type="FunFam" id="1.20.140.100:FF:000001">
    <property type="entry name" value="dynein heavy chain 17, axonemal"/>
    <property type="match status" value="1"/>
</dbReference>
<dbReference type="GO" id="GO:0005524">
    <property type="term" value="F:ATP binding"/>
    <property type="evidence" value="ECO:0007669"/>
    <property type="project" value="UniProtKB-KW"/>
</dbReference>
<dbReference type="Pfam" id="PF12777">
    <property type="entry name" value="MT"/>
    <property type="match status" value="1"/>
</dbReference>
<keyword evidence="3" id="KW-0963">Cytoplasm</keyword>
<dbReference type="GO" id="GO:0005858">
    <property type="term" value="C:axonemal dynein complex"/>
    <property type="evidence" value="ECO:0007669"/>
    <property type="project" value="UniProtKB-ARBA"/>
</dbReference>
<dbReference type="PANTHER" id="PTHR22878">
    <property type="entry name" value="DYNEIN HEAVY CHAIN 6, AXONEMAL-LIKE-RELATED"/>
    <property type="match status" value="1"/>
</dbReference>
<evidence type="ECO:0000256" key="1">
    <source>
        <dbReference type="ARBA" id="ARBA00004430"/>
    </source>
</evidence>
<evidence type="ECO:0000256" key="12">
    <source>
        <dbReference type="ARBA" id="ARBA00023212"/>
    </source>
</evidence>
<feature type="coiled-coil region" evidence="14">
    <location>
        <begin position="3980"/>
        <end position="4057"/>
    </location>
</feature>
<dbReference type="InterPro" id="IPR004273">
    <property type="entry name" value="Dynein_heavy_D6_P-loop"/>
</dbReference>
<keyword evidence="10" id="KW-0969">Cilium</keyword>
<dbReference type="InterPro" id="IPR041228">
    <property type="entry name" value="Dynein_C"/>
</dbReference>
<dbReference type="RefSeq" id="XP_002786077.1">
    <property type="nucleotide sequence ID" value="XM_002786031.1"/>
</dbReference>
<dbReference type="FunFam" id="3.40.50.300:FF:002141">
    <property type="entry name" value="Dynein heavy chain"/>
    <property type="match status" value="1"/>
</dbReference>
<evidence type="ECO:0000256" key="7">
    <source>
        <dbReference type="ARBA" id="ARBA00022840"/>
    </source>
</evidence>
<evidence type="ECO:0000256" key="9">
    <source>
        <dbReference type="ARBA" id="ARBA00023054"/>
    </source>
</evidence>
<feature type="coiled-coil region" evidence="14">
    <location>
        <begin position="3359"/>
        <end position="3421"/>
    </location>
</feature>
<dbReference type="InterPro" id="IPR003593">
    <property type="entry name" value="AAA+_ATPase"/>
</dbReference>
<dbReference type="GO" id="GO:0005874">
    <property type="term" value="C:microtubule"/>
    <property type="evidence" value="ECO:0007669"/>
    <property type="project" value="UniProtKB-KW"/>
</dbReference>
<keyword evidence="13" id="KW-0966">Cell projection</keyword>
<dbReference type="SMART" id="SM00382">
    <property type="entry name" value="AAA"/>
    <property type="match status" value="2"/>
</dbReference>
<feature type="domain" description="AAA+ ATPase" evidence="15">
    <location>
        <begin position="2527"/>
        <end position="2645"/>
    </location>
</feature>
<dbReference type="Gene3D" id="1.20.920.30">
    <property type="match status" value="1"/>
</dbReference>
<dbReference type="Gene3D" id="1.20.920.20">
    <property type="match status" value="2"/>
</dbReference>
<dbReference type="FunFam" id="1.20.58.1120:FF:000001">
    <property type="entry name" value="dynein heavy chain 2, axonemal"/>
    <property type="match status" value="1"/>
</dbReference>
<dbReference type="Gene3D" id="1.10.8.710">
    <property type="match status" value="1"/>
</dbReference>
<keyword evidence="4" id="KW-0493">Microtubule</keyword>
<evidence type="ECO:0000256" key="4">
    <source>
        <dbReference type="ARBA" id="ARBA00022701"/>
    </source>
</evidence>
<dbReference type="Gene3D" id="1.20.58.1120">
    <property type="match status" value="1"/>
</dbReference>
<dbReference type="Gene3D" id="3.10.490.20">
    <property type="match status" value="1"/>
</dbReference>
<dbReference type="InterPro" id="IPR024743">
    <property type="entry name" value="Dynein_HC_stalk"/>
</dbReference>
<dbReference type="FunFam" id="3.40.50.300:FF:000049">
    <property type="entry name" value="Dynein, axonemal, heavy chain 5"/>
    <property type="match status" value="2"/>
</dbReference>
<keyword evidence="9 14" id="KW-0175">Coiled coil</keyword>
<dbReference type="InterPro" id="IPR042219">
    <property type="entry name" value="AAA_lid_11_sf"/>
</dbReference>
<dbReference type="OMA" id="ICEHMAY"/>
<dbReference type="Proteomes" id="UP000007800">
    <property type="component" value="Unassembled WGS sequence"/>
</dbReference>
<dbReference type="Pfam" id="PF08393">
    <property type="entry name" value="DHC_N2"/>
    <property type="match status" value="1"/>
</dbReference>
<evidence type="ECO:0000256" key="14">
    <source>
        <dbReference type="SAM" id="Coils"/>
    </source>
</evidence>
<evidence type="ECO:0000313" key="16">
    <source>
        <dbReference type="EMBL" id="EER17873.1"/>
    </source>
</evidence>
<dbReference type="Gene3D" id="3.20.180.20">
    <property type="entry name" value="Dynein heavy chain, N-terminal domain 2"/>
    <property type="match status" value="1"/>
</dbReference>
<dbReference type="InterPro" id="IPR042228">
    <property type="entry name" value="Dynein_linker_3"/>
</dbReference>
<accession>C5KC60</accession>
<dbReference type="Gene3D" id="1.10.472.130">
    <property type="match status" value="1"/>
</dbReference>
<evidence type="ECO:0000313" key="17">
    <source>
        <dbReference type="Proteomes" id="UP000007800"/>
    </source>
</evidence>
<dbReference type="PANTHER" id="PTHR22878:SF69">
    <property type="entry name" value="DYNEIN HEAVY CHAIN"/>
    <property type="match status" value="1"/>
</dbReference>
<dbReference type="Pfam" id="PF12780">
    <property type="entry name" value="AAA_8"/>
    <property type="match status" value="1"/>
</dbReference>
<dbReference type="InterPro" id="IPR043157">
    <property type="entry name" value="Dynein_AAA1S"/>
</dbReference>
<dbReference type="Pfam" id="PF08385">
    <property type="entry name" value="DHC_N1"/>
    <property type="match status" value="1"/>
</dbReference>
<evidence type="ECO:0000256" key="2">
    <source>
        <dbReference type="ARBA" id="ARBA00008887"/>
    </source>
</evidence>
<evidence type="ECO:0000256" key="5">
    <source>
        <dbReference type="ARBA" id="ARBA00022737"/>
    </source>
</evidence>
<protein>
    <submittedName>
        <fullName evidence="16">Ciliary dynein heavy chain, putative</fullName>
    </submittedName>
</protein>
<reference evidence="16 17" key="1">
    <citation type="submission" date="2008-07" db="EMBL/GenBank/DDBJ databases">
        <authorList>
            <person name="El-Sayed N."/>
            <person name="Caler E."/>
            <person name="Inman J."/>
            <person name="Amedeo P."/>
            <person name="Hass B."/>
            <person name="Wortman J."/>
        </authorList>
    </citation>
    <scope>NUCLEOTIDE SEQUENCE [LARGE SCALE GENOMIC DNA]</scope>
    <source>
        <strain evidence="17">ATCC 50983 / TXsc</strain>
    </source>
</reference>
<dbReference type="Gene3D" id="1.10.287.2620">
    <property type="match status" value="1"/>
</dbReference>
<evidence type="ECO:0000259" key="15">
    <source>
        <dbReference type="SMART" id="SM00382"/>
    </source>
</evidence>
<evidence type="ECO:0000256" key="10">
    <source>
        <dbReference type="ARBA" id="ARBA00023069"/>
    </source>
</evidence>
<dbReference type="InterPro" id="IPR013602">
    <property type="entry name" value="Dynein_heavy_linker"/>
</dbReference>
<dbReference type="InterPro" id="IPR024317">
    <property type="entry name" value="Dynein_heavy_chain_D4_dom"/>
</dbReference>
<dbReference type="FunFam" id="1.20.920.30:FF:000002">
    <property type="entry name" value="Dynein axonemal heavy chain 3"/>
    <property type="match status" value="1"/>
</dbReference>
<keyword evidence="7" id="KW-0067">ATP-binding</keyword>
<dbReference type="FunCoup" id="C5KC60">
    <property type="interactions" value="2"/>
</dbReference>
<evidence type="ECO:0000256" key="6">
    <source>
        <dbReference type="ARBA" id="ARBA00022741"/>
    </source>
</evidence>
<keyword evidence="11" id="KW-0505">Motor protein</keyword>
<dbReference type="FunFam" id="1.10.8.1220:FF:000001">
    <property type="entry name" value="Dynein axonemal heavy chain 5"/>
    <property type="match status" value="1"/>
</dbReference>
<evidence type="ECO:0000256" key="8">
    <source>
        <dbReference type="ARBA" id="ARBA00023017"/>
    </source>
</evidence>
<keyword evidence="12" id="KW-0206">Cytoskeleton</keyword>
<keyword evidence="6" id="KW-0547">Nucleotide-binding</keyword>
<dbReference type="InterPro" id="IPR013594">
    <property type="entry name" value="Dynein_heavy_tail"/>
</dbReference>
<dbReference type="FunFam" id="1.10.287.2620:FF:000002">
    <property type="entry name" value="Dynein heavy chain 2, axonemal"/>
    <property type="match status" value="1"/>
</dbReference>
<dbReference type="InterPro" id="IPR035699">
    <property type="entry name" value="AAA_6"/>
</dbReference>
<dbReference type="Pfam" id="PF03028">
    <property type="entry name" value="Dynein_heavy"/>
    <property type="match status" value="1"/>
</dbReference>
<dbReference type="FunFam" id="3.20.180.20:FF:000001">
    <property type="entry name" value="Dynein axonemal heavy chain 5"/>
    <property type="match status" value="1"/>
</dbReference>
<dbReference type="FunFam" id="1.10.8.710:FF:000001">
    <property type="entry name" value="Dynein axonemal heavy chain 2"/>
    <property type="match status" value="1"/>
</dbReference>
<organism evidence="17">
    <name type="scientific">Perkinsus marinus (strain ATCC 50983 / TXsc)</name>
    <dbReference type="NCBI Taxonomy" id="423536"/>
    <lineage>
        <taxon>Eukaryota</taxon>
        <taxon>Sar</taxon>
        <taxon>Alveolata</taxon>
        <taxon>Perkinsozoa</taxon>
        <taxon>Perkinsea</taxon>
        <taxon>Perkinsida</taxon>
        <taxon>Perkinsidae</taxon>
        <taxon>Perkinsus</taxon>
    </lineage>
</organism>
<dbReference type="GO" id="GO:0007018">
    <property type="term" value="P:microtubule-based movement"/>
    <property type="evidence" value="ECO:0007669"/>
    <property type="project" value="InterPro"/>
</dbReference>
<sequence length="4887" mass="556988">MAENITRIFRLLLNYMGESGIDKRVEFVLRRIFTVFGYVKIYSKFDKFKSAILSVKEESPLRAIEIFLDDPERPVVFAYQGSGESLIASCDCPASVAQIKKKVLVICRAKAGVEISMDNIVEAILVQELSKKLLENMNLLLNGAYASTLSNPLNQRSWSDMVSKDLLGKFHTFLSTLHVTYGLMEGRTVLPLPAKESMQPAPPSDDPGGQESIAKDRVHALEGSLITWTKQVKHVLKQQPEDALRDPTKNPEPLVEVQFWRVKANNLNSVHDQLGAKELQRVIDILDENRSTYVGPFRRLQSEVQRARDEANDNVKFLSSLTKYFEKLSSDGMDFAELEKLFDPILHTILLIWKHSGYYNTPGRLVVLVRQICNSIILQACRFINGPQVFAMVSNEEANEAVEKLEKTLNFCTAFRDKYFFYKKVADGRCGEENGWRIQPRALFVRLDAFRARCRDILEFTRTIVQFFKLERVEIGGTKGGQLTASIQQIFEEFKHTVEVFQSVTYDIMDVGARGFDNDFYIFRSSVRNLDQRLGSILGNAFEDLDAIPGRLKLFDAFEGLLERTILLDELTKRFSKLLAQYHEDLNEVQRIYTEYKVKIISATDDAPLYENMPPVAGAIYWARSLRDRVAGPMPKIRFYSKMVKEKPENFKEVYRLHSTLCKTLDEFEEQMFEAWESDCVEPAKGKLKMRLLRRLEKTGTLKVNFDPQLVRLLREVRYFLLFGLEVPEAALEMYQHADTFREWTGRLDVVVQKYNSVLTELLPVEEPMFADRIQKMDTTLSPGLVDLRWNSAEKIPDFITHAEVVVGDVAAVVDVVKINLRKISTLLARWCEGPLLERKAKPMSAEDFDSIHKASVGVKLHMMTEDGKEIHKLVKDSSEALKISKTAETWRSYVDFVNNIVIEGLVSSIAVSLQYLCEILDPLIIAKNEMQPLFDVKIELQDSEVVFEPAFTRSEKFHGSLCLRGVIDGWVKDFFAVGTVLPRLDTGTGDYLNELKEHFQMQCLLALVSELIDNTELKCLEYRQKFLEHSFLWLDSIEESFGNFLADGAKQLVENFEEEGVSFNEIMKMIGVDLGMPIPPMEKFDAAVTKFRHMKETISNLKTPVDIHWLRVNIQPVKIHLVQFTGKWELTYTTFLKEFCEGRIASLCEFIHKVDDGLTQNSPADDPENENLLYATMTHIRDVKLAMEAIKLLFNPIREQVITLKRHGVVLQEEKLQELDLAPARWEEVVRAAFDEKEKILPLQSAEMLKIRRKIDEFAGEVAQYRSKFLRECPFDAENTYEEAYEKLDRYYEETMAMVERAKDYNNLELLFDMAMSGYRELKDSQEDLVLLKNLWDAIAMVNYTFEDWNSTLWDRINTDDLLMRVKELGAQVKAMPKEMRGWKLYAWLQDIVKNMSTVLPLISDLHSDTMRDRHWNQLMDVTKTTFTKGPEFCFKDLLDLELYKFGDDVSEIVDQSVKESKIEKKLVTIRSTWTKLTLEFDRTREDCPLLKDLGEVVEILEAHSLEMMGMVSQGRFIEFCQGVVDEWSLKLRTVDSVLTVWQKVQRNWCRLEPIFMLSDDIRSQLPEDSKRFEALDAEWKDLMLDASQLSNAVEICCAEGREEVLQRLNEAIETCEKSLNDYLEQKKKAFPRFYFVANQALLDILSNGNRPLKVAEYLGDCFDGVKSLNFEKDPIDGRIGNGIISKDKEYVPFFEDVILEGAVETYLTNLESHIRCTLRDILDNARAAAENWEVDKPREIWLQDYCAQLALVTTQLVWTEETARAFDELEGGSETAMKDYKRVCDDRIEKLIKQVQQPLDADLRAKIITIITIDVHARDVIEKFIQTKITDPTAFQWQSQLRFYWQHKPAGGNLVSFTPEELKTCVIRICDWSTIYQYEYVGNCGRLVITPLTDRCYITLTQALNLIMGGAPAGPAGTGKTETTKDLARAIGLAVMVFNCSDQMSYLTMAQIFMGLSQTGAWGCFDEFNRISIEVLSVVSTQVKTVLDAIKENLKTYLFMDEDIRLIPTCGFFITMNPGYAGRTELPENLKALFRSCAMVVPDLVFICENMLMSEGFVVARSLARKFVCLYMLCRELLSKQMHYDWGLRAVKSLLRQAGTLKRADPDMDEYPILMRALRDFNTPKIVTSDMPIFLRLIQDLFPGVSAEVKLNPEFSKVVAKVVKERGLQADEGFVTKIVGLLDILGVRHCCFIIGPTGSAKTEVWKCLLESLKVIGEEGAYEALNPKAITSDELYGIMTKTKEWKDGAIAVIMRNMSKEINGYKSLHKHKWVVLDGDIDATWIESMNTVMDDNKVLTLVSNERIPFTNTMRMLLEIQDMKCASPATVSRGGVLFINESDVGWKPYIESWREKMDPVAQSTFYLLFSSYFEANIDTIRRQYAFSCPILDMGFVQAICAIIDALLNNNTKEATEALKAANSEEQKLIYEAYFVFAMMWSVGGAVADDKITNHRKSFNSWMRNTSKIKFPEAGEAMDYRYDTVNQCWKHWEEFVTPYEPVTERMYQSIVVSNTEIERLKYILSLCMKRAKPVLFCGVAGTGKTTIVKDFLSELGEEMLSASLNLNSYTDSFSLQLILESYLDKRTGRTFGPPGNRKCVYFIDDLNMPYVDEYDTQSAIMLLTQLISYGTLFDRFHLEEKKDIVDIQYCACMNPKAGSFMVNARLQRHFTVLTTFAPTGDLITQIYSQILGYHLQQFESGVRNLQENIVNATTEVLSQILAQPSFLPSAKKFHYQFNLKDISNVFQSLLNTTPGLFRGSPMKYLRVWLHECRRVFSDRLVSESDMKEMEMIFEQSAKKHFGGISMEELFGENLIFTSFVSVHGGNDKQYMAIRDQEQLNEVLTEKLAEYNETFAEMNLVLFEDAMAHVCRISRIIDLPCGNALLVGVGGSGKQSLSRLACFVTQTDVVTILVNMSYGTADLKLDLQEMYKKAAVKPGTPHAFLLTDGQIADEKFLVYINDMLATGNIPDLFTREEYDALLGAVRNQAKAAGYPDERSSLFQFFLDKVRKNLHLILCHSPVGDTFRIRGRKFPALISCMTVDEFHPWPRAALTFVASRFLQEISLPEESLYEKLASNMAEVHLSIDVANAKYLAVERRYNYTTPKSFLELIAFYKQLLEKKRSKVEINIERLEKGLTIMEQVKAKVEGLKEDLKVKMVQVEEKKAATNVLIDEVTVASEKAATEKAVADEEATKTNALAEEASKIKAQADGELAEAMPAMEAAKEAVDCLTKPAITELKALGKPPPDCVEVTKAVMILLRNERKNLDWKAAQKMMNNPQAFLEEVMSFNANEIPDWVLDMIDPILQKEFFNYNSMKSKSTAAAYLCNWVVNIVNGAADEKVAESTKQKEDAEAALVVVLARVKTVEEKVAKLEKTLSDAVREKEQTEAEANACLAKLELAQRLVDGLADEYARWTQTVKELKEKSLTLIGDSMLASAFVGYISPFSAAFRLDLWSNVWSDDIKAKGIPFTEGIDPLHVLASEADIALWKNEGLPADRISVENAAVVTSCARWPLLIDPQLQGVKWIKQRFGEEMTAIQLTQPNWLQKVLFCVSMGGQLLIEAVGEEIDAILEPLLARQVSRRGRSAFVIKIGGEEIDYDQKFQLILQSKLPNPHYRPEIAAQCTIINFIVTPEGLEDQILAMVVNVEKPELEQQKQELYNRIYVKVAPLMEKVAESTKQKEDAEAALVVVLARVKTVEEKVAKLEKTLSDAVREKEQTEAEANACLAKLELAQRLVDGLADEYARWTQTVKELKEKSLTLIGDSMLASAFVGYISPFSAAFRLDLWSNVWSDDIKAKGIPFTEGIDPLHVLASEADIALWKNEGLPADRISVENAAVVTSCARWPLLIDPQLQGVKWIKQRFGEEMTAIQLTQPNWLQKVLFCVSMGGQLLIEAVGEEIDAILEPLLARQVSRRGRSAFVIKIGGEEIDYDQKFQLILQSKLPNPHYRPEIAAQCTIINFIVTPEGLEDQILAMVVNVEKPELEQQKQELVRKQNEFKVTLAKLEDDLLAQLAAADPATILDNVALIEGLEVTKKTANEINEQVKLANETEVQINESREQYRPVSAEGSMLFFLIIQLCFIEHMYQYSLDSFVSFLYRAIERTPASEDVTERCGSLIFTIRLTIFRWVNRGLFERHKLIFCALLTFKLLQRGLLSETYNAGQYQFLLRGPIRTDVENPIADWLPNANWYAVQKLIEQEGFESFAQNMEKDAPNRFKEWFNELAPEDQKLPLDWKKLDNQPLQKMLVLRCLRPDRMTIMMGNWIRKALPHGREYMDCDGSSSFYEVLSNSFEDSSNLTPIFFILSPGADPVKEVEALGRKTIQLQINVNYHNVAMGQGQDVVAMAKLDLGHKEGHWIMLQNIHLMPKWCTELEKKLDNFAIEGSHPSFRCFLSADPSNGIPIGILERSIKLTNEPPQGLLANLRRAFAFFNKEDFEERDSRVKSILFGLCHFHGVMLERKKFGPLGYNMMYPFSIGDLRDSASVLYNYLENAASVKVPWDDLRYIFGEIMYGGHIVDDWDRKLCRTYLEFFMHDELLDETELVPFTDPTKLTFLSPAPSSHEKYLEHIELMPGETPQFFGLHPNAEIGFRSAQSNTLFQTLLNLDARSGGSGGTDEEAGEVSFCSDGLSKCCNLRVMEFHLRYENTSPYQYVFLQECSYMNELIFEMVRSLEELQLGFKGELTMSETMENLTDALILEIIPPRWAKLAFPSTRPLRSWLTNLKERCAQLEEWTNDPASVPKVVDVSKFFNPQSFLTAIKQLCCQQQMLELDKLMVFTEVTKKEKSQIESFSREGAYVTGMFLEGARWDINGNCLDESKPKEMFCKMPVINCKAGLADETGKGEKGMYICPIYCTPQRRPYFVFAAQLRTKHNPAKWVLAGVAMILDIGVAV</sequence>
<dbReference type="GO" id="GO:0008017">
    <property type="term" value="F:microtubule binding"/>
    <property type="evidence" value="ECO:0007669"/>
    <property type="project" value="UniProtKB-ARBA"/>
</dbReference>
<dbReference type="Pfam" id="PF12781">
    <property type="entry name" value="AAA_9"/>
    <property type="match status" value="2"/>
</dbReference>
<dbReference type="Gene3D" id="1.10.8.1220">
    <property type="match status" value="1"/>
</dbReference>
<dbReference type="InterPro" id="IPR042222">
    <property type="entry name" value="Dynein_2_N"/>
</dbReference>
<feature type="coiled-coil region" evidence="14">
    <location>
        <begin position="3112"/>
        <end position="3160"/>
    </location>
</feature>
<dbReference type="GeneID" id="9063134"/>
<dbReference type="InterPro" id="IPR043160">
    <property type="entry name" value="Dynein_C_barrel"/>
</dbReference>
<dbReference type="EMBL" id="GG671975">
    <property type="protein sequence ID" value="EER17873.1"/>
    <property type="molecule type" value="Genomic_DNA"/>
</dbReference>